<reference evidence="1" key="1">
    <citation type="submission" date="2017-05" db="UniProtKB">
        <authorList>
            <consortium name="EnsemblMetazoa"/>
        </authorList>
    </citation>
    <scope>IDENTIFICATION</scope>
</reference>
<protein>
    <submittedName>
        <fullName evidence="1">Uncharacterized protein</fullName>
    </submittedName>
</protein>
<organism evidence="1">
    <name type="scientific">Amphimedon queenslandica</name>
    <name type="common">Sponge</name>
    <dbReference type="NCBI Taxonomy" id="400682"/>
    <lineage>
        <taxon>Eukaryota</taxon>
        <taxon>Metazoa</taxon>
        <taxon>Porifera</taxon>
        <taxon>Demospongiae</taxon>
        <taxon>Heteroscleromorpha</taxon>
        <taxon>Haplosclerida</taxon>
        <taxon>Niphatidae</taxon>
        <taxon>Amphimedon</taxon>
    </lineage>
</organism>
<dbReference type="InParanoid" id="A0A1X7T8B5"/>
<name>A0A1X7T8B5_AMPQE</name>
<accession>A0A1X7T8B5</accession>
<evidence type="ECO:0000313" key="1">
    <source>
        <dbReference type="EnsemblMetazoa" id="Aqu2.1.10753_001"/>
    </source>
</evidence>
<sequence>ALLADENNNHQNNCGKNIEQNIGDIEDALTLDSISRHRFSDSEFEARITSLNDSERVPYEKALEYSRAVHDFQMRTRESMPSPFCMFITRGAGTGKSQVIVSSKSI</sequence>
<dbReference type="OrthoDB" id="10071389at2759"/>
<dbReference type="AlphaFoldDB" id="A0A1X7T8B5"/>
<dbReference type="EnsemblMetazoa" id="Aqu2.1.10753_001">
    <property type="protein sequence ID" value="Aqu2.1.10753_001"/>
    <property type="gene ID" value="Aqu2.1.10753"/>
</dbReference>
<proteinExistence type="predicted"/>